<dbReference type="HAMAP" id="MF_00101">
    <property type="entry name" value="AcpS"/>
    <property type="match status" value="1"/>
</dbReference>
<organism evidence="11 12">
    <name type="scientific">Streptomyces rubradiris</name>
    <name type="common">Streptomyces achromogenes subsp. rubradiris</name>
    <dbReference type="NCBI Taxonomy" id="285531"/>
    <lineage>
        <taxon>Bacteria</taxon>
        <taxon>Bacillati</taxon>
        <taxon>Actinomycetota</taxon>
        <taxon>Actinomycetes</taxon>
        <taxon>Kitasatosporales</taxon>
        <taxon>Streptomycetaceae</taxon>
        <taxon>Streptomyces</taxon>
    </lineage>
</organism>
<accession>A0ABQ3R9P5</accession>
<keyword evidence="6 8" id="KW-0443">Lipid metabolism</keyword>
<comment type="subcellular location">
    <subcellularLocation>
        <location evidence="8">Cytoplasm</location>
    </subcellularLocation>
</comment>
<feature type="binding site" evidence="8">
    <location>
        <position position="21"/>
    </location>
    <ligand>
        <name>Mg(2+)</name>
        <dbReference type="ChEBI" id="CHEBI:18420"/>
    </ligand>
</feature>
<keyword evidence="7 8" id="KW-0275">Fatty acid biosynthesis</keyword>
<evidence type="ECO:0000256" key="3">
    <source>
        <dbReference type="ARBA" id="ARBA00022723"/>
    </source>
</evidence>
<comment type="function">
    <text evidence="8">Transfers the 4'-phosphopantetheine moiety from coenzyme A to a Ser of acyl-carrier-protein.</text>
</comment>
<evidence type="ECO:0000256" key="6">
    <source>
        <dbReference type="ARBA" id="ARBA00023098"/>
    </source>
</evidence>
<gene>
    <name evidence="11" type="primary">acpS_1</name>
    <name evidence="8" type="synonym">acpS</name>
    <name evidence="11" type="ORF">Srubr_24160</name>
</gene>
<feature type="domain" description="4'-phosphopantetheinyl transferase" evidence="10">
    <location>
        <begin position="18"/>
        <end position="133"/>
    </location>
</feature>
<dbReference type="InterPro" id="IPR037143">
    <property type="entry name" value="4-PPantetheinyl_Trfase_dom_sf"/>
</dbReference>
<dbReference type="InterPro" id="IPR002582">
    <property type="entry name" value="ACPS"/>
</dbReference>
<evidence type="ECO:0000256" key="5">
    <source>
        <dbReference type="ARBA" id="ARBA00022842"/>
    </source>
</evidence>
<dbReference type="Gene3D" id="3.90.470.20">
    <property type="entry name" value="4'-phosphopantetheinyl transferase domain"/>
    <property type="match status" value="1"/>
</dbReference>
<dbReference type="Pfam" id="PF01648">
    <property type="entry name" value="ACPS"/>
    <property type="match status" value="1"/>
</dbReference>
<protein>
    <recommendedName>
        <fullName evidence="8">Holo-[acyl-carrier-protein] synthase</fullName>
        <shortName evidence="8">Holo-ACP synthase</shortName>
        <ecNumber evidence="8">2.7.8.7</ecNumber>
    </recommendedName>
    <alternativeName>
        <fullName evidence="8">4'-phosphopantetheinyl transferase AcpS</fullName>
    </alternativeName>
</protein>
<evidence type="ECO:0000256" key="8">
    <source>
        <dbReference type="HAMAP-Rule" id="MF_00101"/>
    </source>
</evidence>
<reference evidence="12" key="1">
    <citation type="submission" date="2023-07" db="EMBL/GenBank/DDBJ databases">
        <title>Whole genome shotgun sequence of Streptomyces achromogenes subsp. rubradiris NBRC 14000.</title>
        <authorList>
            <person name="Komaki H."/>
            <person name="Tamura T."/>
        </authorList>
    </citation>
    <scope>NUCLEOTIDE SEQUENCE [LARGE SCALE GENOMIC DNA]</scope>
    <source>
        <strain evidence="12">NBRC 14000</strain>
    </source>
</reference>
<keyword evidence="1 8" id="KW-0444">Lipid biosynthesis</keyword>
<feature type="binding site" evidence="8">
    <location>
        <position position="71"/>
    </location>
    <ligand>
        <name>Mg(2+)</name>
        <dbReference type="ChEBI" id="CHEBI:18420"/>
    </ligand>
</feature>
<evidence type="ECO:0000256" key="2">
    <source>
        <dbReference type="ARBA" id="ARBA00022679"/>
    </source>
</evidence>
<evidence type="ECO:0000256" key="1">
    <source>
        <dbReference type="ARBA" id="ARBA00022516"/>
    </source>
</evidence>
<dbReference type="InterPro" id="IPR008278">
    <property type="entry name" value="4-PPantetheinyl_Trfase_dom"/>
</dbReference>
<evidence type="ECO:0000256" key="7">
    <source>
        <dbReference type="ARBA" id="ARBA00023160"/>
    </source>
</evidence>
<sequence length="168" mass="17242">MPPSDLLPGPGAGGIGEVGIDIVLTARVRAMLAEHGERILARMLTPAELADRPAQDETDPQWIAGRLAAKEAAFKALATSGTALPWLDLEVRSAPGGRPVLRLGPAARAVADRAGVGSVRISISHDGEYAVALAVAVAHPDSPTQEELPHARFGTAGQGLDPQASPSA</sequence>
<evidence type="ECO:0000313" key="12">
    <source>
        <dbReference type="Proteomes" id="UP000646738"/>
    </source>
</evidence>
<dbReference type="RefSeq" id="WP_189991416.1">
    <property type="nucleotide sequence ID" value="NZ_BNCB01000003.1"/>
</dbReference>
<keyword evidence="4 8" id="KW-0276">Fatty acid metabolism</keyword>
<dbReference type="SUPFAM" id="SSF56214">
    <property type="entry name" value="4'-phosphopantetheinyl transferase"/>
    <property type="match status" value="1"/>
</dbReference>
<comment type="caution">
    <text evidence="11">The sequence shown here is derived from an EMBL/GenBank/DDBJ whole genome shotgun (WGS) entry which is preliminary data.</text>
</comment>
<keyword evidence="5 8" id="KW-0460">Magnesium</keyword>
<feature type="region of interest" description="Disordered" evidence="9">
    <location>
        <begin position="141"/>
        <end position="168"/>
    </location>
</feature>
<dbReference type="Proteomes" id="UP000646738">
    <property type="component" value="Unassembled WGS sequence"/>
</dbReference>
<comment type="cofactor">
    <cofactor evidence="8">
        <name>Mg(2+)</name>
        <dbReference type="ChEBI" id="CHEBI:18420"/>
    </cofactor>
</comment>
<keyword evidence="3 8" id="KW-0479">Metal-binding</keyword>
<evidence type="ECO:0000256" key="9">
    <source>
        <dbReference type="SAM" id="MobiDB-lite"/>
    </source>
</evidence>
<proteinExistence type="inferred from homology"/>
<dbReference type="EMBL" id="BNEA01000007">
    <property type="protein sequence ID" value="GHI52570.1"/>
    <property type="molecule type" value="Genomic_DNA"/>
</dbReference>
<dbReference type="NCBIfam" id="TIGR00516">
    <property type="entry name" value="acpS"/>
    <property type="match status" value="1"/>
</dbReference>
<keyword evidence="12" id="KW-1185">Reference proteome</keyword>
<dbReference type="EC" id="2.7.8.7" evidence="8"/>
<dbReference type="InterPro" id="IPR004568">
    <property type="entry name" value="Ppantetheine-prot_Trfase_dom"/>
</dbReference>
<keyword evidence="2 8" id="KW-0808">Transferase</keyword>
<evidence type="ECO:0000313" key="11">
    <source>
        <dbReference type="EMBL" id="GHI52570.1"/>
    </source>
</evidence>
<name>A0ABQ3R9P5_STRRR</name>
<evidence type="ECO:0000259" key="10">
    <source>
        <dbReference type="Pfam" id="PF01648"/>
    </source>
</evidence>
<evidence type="ECO:0000256" key="4">
    <source>
        <dbReference type="ARBA" id="ARBA00022832"/>
    </source>
</evidence>
<dbReference type="NCBIfam" id="TIGR00556">
    <property type="entry name" value="pantethn_trn"/>
    <property type="match status" value="1"/>
</dbReference>
<comment type="similarity">
    <text evidence="8">Belongs to the P-Pant transferase superfamily. AcpS family.</text>
</comment>
<keyword evidence="8" id="KW-0963">Cytoplasm</keyword>
<comment type="catalytic activity">
    <reaction evidence="8">
        <text>apo-[ACP] + CoA = holo-[ACP] + adenosine 3',5'-bisphosphate + H(+)</text>
        <dbReference type="Rhea" id="RHEA:12068"/>
        <dbReference type="Rhea" id="RHEA-COMP:9685"/>
        <dbReference type="Rhea" id="RHEA-COMP:9690"/>
        <dbReference type="ChEBI" id="CHEBI:15378"/>
        <dbReference type="ChEBI" id="CHEBI:29999"/>
        <dbReference type="ChEBI" id="CHEBI:57287"/>
        <dbReference type="ChEBI" id="CHEBI:58343"/>
        <dbReference type="ChEBI" id="CHEBI:64479"/>
        <dbReference type="EC" id="2.7.8.7"/>
    </reaction>
</comment>